<evidence type="ECO:0000259" key="10">
    <source>
        <dbReference type="PROSITE" id="PS50915"/>
    </source>
</evidence>
<proteinExistence type="inferred from homology"/>
<dbReference type="InterPro" id="IPR011024">
    <property type="entry name" value="G_crystallin-like"/>
</dbReference>
<organism evidence="11 12">
    <name type="scientific">Muraenolepis orangiensis</name>
    <name type="common">Patagonian moray cod</name>
    <dbReference type="NCBI Taxonomy" id="630683"/>
    <lineage>
        <taxon>Eukaryota</taxon>
        <taxon>Metazoa</taxon>
        <taxon>Chordata</taxon>
        <taxon>Craniata</taxon>
        <taxon>Vertebrata</taxon>
        <taxon>Euteleostomi</taxon>
        <taxon>Actinopterygii</taxon>
        <taxon>Neopterygii</taxon>
        <taxon>Teleostei</taxon>
        <taxon>Neoteleostei</taxon>
        <taxon>Acanthomorphata</taxon>
        <taxon>Zeiogadaria</taxon>
        <taxon>Gadariae</taxon>
        <taxon>Gadiformes</taxon>
        <taxon>Muraenolepidoidei</taxon>
        <taxon>Muraenolepididae</taxon>
        <taxon>Muraenolepis</taxon>
    </lineage>
</organism>
<comment type="caution">
    <text evidence="11">The sequence shown here is derived from an EMBL/GenBank/DDBJ whole genome shotgun (WGS) entry which is preliminary data.</text>
</comment>
<evidence type="ECO:0000256" key="3">
    <source>
        <dbReference type="ARBA" id="ARBA00019517"/>
    </source>
</evidence>
<feature type="domain" description="Beta/gamma crystallin 'Greek key'" evidence="10">
    <location>
        <begin position="29"/>
        <end position="71"/>
    </location>
</feature>
<evidence type="ECO:0000256" key="2">
    <source>
        <dbReference type="ARBA" id="ARBA00009646"/>
    </source>
</evidence>
<dbReference type="GO" id="GO:0002088">
    <property type="term" value="P:lens development in camera-type eye"/>
    <property type="evidence" value="ECO:0007669"/>
    <property type="project" value="TreeGrafter"/>
</dbReference>
<sequence>MLIYNSIRLSFLWCPHWFTCGVLFLSSHTSWVGYQYPGYRGYQYLFEKGEYKECAEFGAQLPQIQSVRRIRDLQWNLRGAFNPNN</sequence>
<dbReference type="OrthoDB" id="8525367at2759"/>
<dbReference type="PANTHER" id="PTHR11818:SF11">
    <property type="entry name" value="BETA-CRYSTALLIN B2"/>
    <property type="match status" value="1"/>
</dbReference>
<evidence type="ECO:0000256" key="7">
    <source>
        <dbReference type="ARBA" id="ARBA00025922"/>
    </source>
</evidence>
<comment type="subunit">
    <text evidence="7">Homo/heterodimer, or complexes of higher-order. The structure of beta-crystallin oligomers seems to be stabilized through interactions between the N-terminal arms.</text>
</comment>
<evidence type="ECO:0000256" key="6">
    <source>
        <dbReference type="ARBA" id="ARBA00022990"/>
    </source>
</evidence>
<dbReference type="AlphaFoldDB" id="A0A9Q0IML9"/>
<dbReference type="Gene3D" id="2.60.20.10">
    <property type="entry name" value="Crystallins"/>
    <property type="match status" value="1"/>
</dbReference>
<dbReference type="Proteomes" id="UP001148018">
    <property type="component" value="Unassembled WGS sequence"/>
</dbReference>
<comment type="function">
    <text evidence="1">Crystallins are the dominant structural components of the vertebrate eye lens.</text>
</comment>
<name>A0A9Q0IML9_9TELE</name>
<dbReference type="GO" id="GO:0007601">
    <property type="term" value="P:visual perception"/>
    <property type="evidence" value="ECO:0007669"/>
    <property type="project" value="TreeGrafter"/>
</dbReference>
<evidence type="ECO:0000313" key="12">
    <source>
        <dbReference type="Proteomes" id="UP001148018"/>
    </source>
</evidence>
<dbReference type="InterPro" id="IPR050252">
    <property type="entry name" value="Beta/Gamma-Crystallin"/>
</dbReference>
<reference evidence="11" key="1">
    <citation type="submission" date="2022-07" db="EMBL/GenBank/DDBJ databases">
        <title>Chromosome-level genome of Muraenolepis orangiensis.</title>
        <authorList>
            <person name="Kim J."/>
        </authorList>
    </citation>
    <scope>NUCLEOTIDE SEQUENCE</scope>
    <source>
        <strain evidence="11">KU_S4_2022</strain>
        <tissue evidence="11">Muscle</tissue>
    </source>
</reference>
<evidence type="ECO:0000313" key="11">
    <source>
        <dbReference type="EMBL" id="KAJ3603790.1"/>
    </source>
</evidence>
<dbReference type="SMART" id="SM00247">
    <property type="entry name" value="XTALbg"/>
    <property type="match status" value="1"/>
</dbReference>
<comment type="similarity">
    <text evidence="2">Belongs to the beta/gamma-crystallin family.</text>
</comment>
<dbReference type="EMBL" id="JANIIK010000044">
    <property type="protein sequence ID" value="KAJ3603790.1"/>
    <property type="molecule type" value="Genomic_DNA"/>
</dbReference>
<dbReference type="PANTHER" id="PTHR11818">
    <property type="entry name" value="BETA/GAMMA CRYSTALLIN"/>
    <property type="match status" value="1"/>
</dbReference>
<dbReference type="GO" id="GO:0005212">
    <property type="term" value="F:structural constituent of eye lens"/>
    <property type="evidence" value="ECO:0007669"/>
    <property type="project" value="UniProtKB-KW"/>
</dbReference>
<evidence type="ECO:0000256" key="4">
    <source>
        <dbReference type="ARBA" id="ARBA00022613"/>
    </source>
</evidence>
<keyword evidence="12" id="KW-1185">Reference proteome</keyword>
<dbReference type="InterPro" id="IPR001064">
    <property type="entry name" value="Beta/gamma_crystallin"/>
</dbReference>
<dbReference type="SUPFAM" id="SSF49695">
    <property type="entry name" value="gamma-Crystallin-like"/>
    <property type="match status" value="1"/>
</dbReference>
<evidence type="ECO:0000256" key="1">
    <source>
        <dbReference type="ARBA" id="ARBA00003689"/>
    </source>
</evidence>
<protein>
    <recommendedName>
        <fullName evidence="3">Beta-crystallin B2</fullName>
    </recommendedName>
    <alternativeName>
        <fullName evidence="8">Beta-B2 crystallin</fullName>
    </alternativeName>
    <alternativeName>
        <fullName evidence="9">Beta-crystallin Bp</fullName>
    </alternativeName>
</protein>
<keyword evidence="6" id="KW-0007">Acetylation</keyword>
<evidence type="ECO:0000256" key="5">
    <source>
        <dbReference type="ARBA" id="ARBA00022737"/>
    </source>
</evidence>
<keyword evidence="4" id="KW-0273">Eye lens protein</keyword>
<accession>A0A9Q0IML9</accession>
<evidence type="ECO:0000256" key="9">
    <source>
        <dbReference type="ARBA" id="ARBA00033396"/>
    </source>
</evidence>
<dbReference type="Pfam" id="PF00030">
    <property type="entry name" value="Crystall"/>
    <property type="match status" value="1"/>
</dbReference>
<evidence type="ECO:0000256" key="8">
    <source>
        <dbReference type="ARBA" id="ARBA00031014"/>
    </source>
</evidence>
<gene>
    <name evidence="11" type="ORF">NHX12_028531</name>
</gene>
<dbReference type="PROSITE" id="PS50915">
    <property type="entry name" value="CRYSTALLIN_BETA_GAMMA"/>
    <property type="match status" value="1"/>
</dbReference>
<keyword evidence="5" id="KW-0677">Repeat</keyword>